<comment type="caution">
    <text evidence="1">The sequence shown here is derived from an EMBL/GenBank/DDBJ whole genome shotgun (WGS) entry which is preliminary data.</text>
</comment>
<organism evidence="1 2">
    <name type="scientific">Caballeronia sordidicola</name>
    <name type="common">Burkholderia sordidicola</name>
    <dbReference type="NCBI Taxonomy" id="196367"/>
    <lineage>
        <taxon>Bacteria</taxon>
        <taxon>Pseudomonadati</taxon>
        <taxon>Pseudomonadota</taxon>
        <taxon>Betaproteobacteria</taxon>
        <taxon>Burkholderiales</taxon>
        <taxon>Burkholderiaceae</taxon>
        <taxon>Caballeronia</taxon>
    </lineage>
</organism>
<gene>
    <name evidence="1" type="ORF">PAMC26577_39400</name>
</gene>
<dbReference type="AlphaFoldDB" id="A0A242M326"/>
<sequence>MFSWIFSVWNYIDDVIRMLAFEMMSITVEVENAPEPNAKS</sequence>
<evidence type="ECO:0000313" key="1">
    <source>
        <dbReference type="EMBL" id="OTP65556.1"/>
    </source>
</evidence>
<accession>A0A242M326</accession>
<reference evidence="1 2" key="1">
    <citation type="submission" date="2017-03" db="EMBL/GenBank/DDBJ databases">
        <title>Genome analysis of strain PAMC 26577.</title>
        <authorList>
            <person name="Oh H.-M."/>
            <person name="Yang J.-A."/>
        </authorList>
    </citation>
    <scope>NUCLEOTIDE SEQUENCE [LARGE SCALE GENOMIC DNA]</scope>
    <source>
        <strain evidence="1 2">PAMC 26577</strain>
    </source>
</reference>
<evidence type="ECO:0000313" key="2">
    <source>
        <dbReference type="Proteomes" id="UP000195221"/>
    </source>
</evidence>
<proteinExistence type="predicted"/>
<dbReference type="Proteomes" id="UP000195221">
    <property type="component" value="Unassembled WGS sequence"/>
</dbReference>
<dbReference type="EMBL" id="NBTZ01000180">
    <property type="protein sequence ID" value="OTP65556.1"/>
    <property type="molecule type" value="Genomic_DNA"/>
</dbReference>
<name>A0A242M326_CABSO</name>
<protein>
    <submittedName>
        <fullName evidence="1">Uncharacterized protein</fullName>
    </submittedName>
</protein>